<keyword evidence="2" id="KW-0479">Metal-binding</keyword>
<keyword evidence="2" id="KW-0133">Cell shape</keyword>
<accession>A0A1G7TS43</accession>
<feature type="binding site" evidence="2">
    <location>
        <position position="210"/>
    </location>
    <ligand>
        <name>Zn(2+)</name>
        <dbReference type="ChEBI" id="CHEBI:29105"/>
    </ligand>
</feature>
<keyword evidence="2" id="KW-0961">Cell wall biogenesis/degradation</keyword>
<organism evidence="5 6">
    <name type="scientific">Facklamia miroungae</name>
    <dbReference type="NCBI Taxonomy" id="120956"/>
    <lineage>
        <taxon>Bacteria</taxon>
        <taxon>Bacillati</taxon>
        <taxon>Bacillota</taxon>
        <taxon>Bacilli</taxon>
        <taxon>Lactobacillales</taxon>
        <taxon>Aerococcaceae</taxon>
        <taxon>Facklamia</taxon>
    </lineage>
</organism>
<keyword evidence="2" id="KW-0573">Peptidoglycan synthesis</keyword>
<dbReference type="GO" id="GO:0005524">
    <property type="term" value="F:ATP binding"/>
    <property type="evidence" value="ECO:0007669"/>
    <property type="project" value="UniProtKB-UniRule"/>
</dbReference>
<dbReference type="Proteomes" id="UP000199708">
    <property type="component" value="Unassembled WGS sequence"/>
</dbReference>
<keyword evidence="2" id="KW-0547">Nucleotide-binding</keyword>
<keyword evidence="6" id="KW-1185">Reference proteome</keyword>
<protein>
    <recommendedName>
        <fullName evidence="2">Lipid II isoglutaminyl synthase (glutamine-hydrolyzing) subunit MurT</fullName>
        <ecNumber evidence="2">6.3.5.13</ecNumber>
    </recommendedName>
</protein>
<dbReference type="InterPro" id="IPR013221">
    <property type="entry name" value="Mur_ligase_cen"/>
</dbReference>
<dbReference type="RefSeq" id="WP_090290104.1">
    <property type="nucleotide sequence ID" value="NZ_FNCK01000007.1"/>
</dbReference>
<dbReference type="PANTHER" id="PTHR23135:SF7">
    <property type="entry name" value="LIPID II ISOGLUTAMINYL SYNTHASE (GLUTAMINE-HYDROLYZING) SUBUNIT MURT"/>
    <property type="match status" value="1"/>
</dbReference>
<comment type="catalytic activity">
    <reaction evidence="2">
        <text>beta-D-GlcNAc-(1-&gt;4)-Mur2Ac(oyl-L-Ala-gamma-D-O-P-Glu-L-Lys-D-Ala-D-Ala)-di-trans,octa-cis-undecaprenyl diphosphate + NH4(+) = beta-D-GlcNAc-(1-&gt;4)-Mur2Ac(oyl-L-Ala-D-isoglutaminyl-L-Lys-D-Ala-D-Ala)-di-trans,octa-cis-undecaprenyl diphosphate + phosphate + H(+)</text>
        <dbReference type="Rhea" id="RHEA:57932"/>
        <dbReference type="ChEBI" id="CHEBI:15378"/>
        <dbReference type="ChEBI" id="CHEBI:28938"/>
        <dbReference type="ChEBI" id="CHEBI:43474"/>
        <dbReference type="ChEBI" id="CHEBI:62233"/>
        <dbReference type="ChEBI" id="CHEBI:143132"/>
    </reaction>
</comment>
<dbReference type="AlphaFoldDB" id="A0A1G7TS43"/>
<reference evidence="5 6" key="1">
    <citation type="submission" date="2016-10" db="EMBL/GenBank/DDBJ databases">
        <authorList>
            <person name="de Groot N.N."/>
        </authorList>
    </citation>
    <scope>NUCLEOTIDE SEQUENCE [LARGE SCALE GENOMIC DNA]</scope>
    <source>
        <strain evidence="5 6">ATCC BAA-466</strain>
    </source>
</reference>
<feature type="active site" evidence="2">
    <location>
        <position position="357"/>
    </location>
</feature>
<evidence type="ECO:0000256" key="2">
    <source>
        <dbReference type="HAMAP-Rule" id="MF_02214"/>
    </source>
</evidence>
<dbReference type="GO" id="GO:0009252">
    <property type="term" value="P:peptidoglycan biosynthetic process"/>
    <property type="evidence" value="ECO:0007669"/>
    <property type="project" value="UniProtKB-UniRule"/>
</dbReference>
<gene>
    <name evidence="2" type="primary">murT</name>
    <name evidence="5" type="ORF">SAMN05421791_10715</name>
</gene>
<sequence>MPLRNQIARIIGKTSRYLLTKYTHGGSSLPGKLALSIDPNILENLSKNYQVIVVTGTNGKTLTTSLIVEILKEAFPFVLTNPTGSNMQQGIITTFLDAPLLKEDQKGMAVLEVDEGSLSHVVKALKPDYFVFTNIFRDQLDRFGELHTIFQLLKNAAESAPSAKIIANGDLPMFNSSEIKNQKIFFGFNHQKDEPVTPNHNTDGLLCPECDHILSYNMLTYANLGNYYCQNCGFRRPELSYQVDQINELTLSHSQFTINSERFDLPVAGKYNIYNALAAYSVAKELGLDTGTIRQGFENAKKVFGRQESIQIKNKKVLLNLVKNPVGLDQVLELIAYDQHPFTLVNILNNQYADGTDVSWIWDGNYECLNTMPVKEVITAGDKIDDMTKRLIVAGLDQTLIKKADSTEQLIHLIENAKTENIHILATYTAMLKLREELKKLGYIGQ</sequence>
<comment type="catalytic activity">
    <reaction evidence="2">
        <text>beta-D-GlcNAc-(1-&gt;4)-Mur2Ac(oyl-L-Ala-gamma-D-Glu-L-Lys-D-Ala-D-Ala)-di-trans,octa-cis-undecaprenyl diphosphate + ATP = beta-D-GlcNAc-(1-&gt;4)-Mur2Ac(oyl-L-Ala-gamma-D-O-P-Glu-L-Lys-D-Ala-D-Ala)-di-trans,octa-cis-undecaprenyl diphosphate + ADP</text>
        <dbReference type="Rhea" id="RHEA:59488"/>
        <dbReference type="ChEBI" id="CHEBI:30616"/>
        <dbReference type="ChEBI" id="CHEBI:60033"/>
        <dbReference type="ChEBI" id="CHEBI:143132"/>
        <dbReference type="ChEBI" id="CHEBI:456216"/>
    </reaction>
</comment>
<dbReference type="GO" id="GO:0071555">
    <property type="term" value="P:cell wall organization"/>
    <property type="evidence" value="ECO:0007669"/>
    <property type="project" value="UniProtKB-KW"/>
</dbReference>
<dbReference type="PANTHER" id="PTHR23135">
    <property type="entry name" value="MUR LIGASE FAMILY MEMBER"/>
    <property type="match status" value="1"/>
</dbReference>
<dbReference type="Pfam" id="PF08245">
    <property type="entry name" value="Mur_ligase_M"/>
    <property type="match status" value="1"/>
</dbReference>
<comment type="pathway">
    <text evidence="1 2">Cell wall biogenesis; peptidoglycan biosynthesis.</text>
</comment>
<keyword evidence="2" id="KW-0067">ATP-binding</keyword>
<feature type="domain" description="Mur ligase central" evidence="3">
    <location>
        <begin position="54"/>
        <end position="193"/>
    </location>
</feature>
<feature type="domain" description="Lipid II isoglutaminyl synthase (glutamine-hydrolyzing) subunit MurT C-terminal" evidence="4">
    <location>
        <begin position="321"/>
        <end position="431"/>
    </location>
</feature>
<keyword evidence="2" id="KW-0862">Zinc</keyword>
<keyword evidence="2 5" id="KW-0436">Ligase</keyword>
<comment type="similarity">
    <text evidence="2">Belongs to the MurCDEF family. MurT subfamily.</text>
</comment>
<feature type="binding site" evidence="2">
    <location>
        <position position="207"/>
    </location>
    <ligand>
        <name>Zn(2+)</name>
        <dbReference type="ChEBI" id="CHEBI:29105"/>
    </ligand>
</feature>
<feature type="binding site" evidence="2">
    <location>
        <position position="229"/>
    </location>
    <ligand>
        <name>Zn(2+)</name>
        <dbReference type="ChEBI" id="CHEBI:29105"/>
    </ligand>
</feature>
<dbReference type="EC" id="6.3.5.13" evidence="2"/>
<dbReference type="InterPro" id="IPR043703">
    <property type="entry name" value="Lipid_II_synth_MurT"/>
</dbReference>
<feature type="binding site" evidence="2">
    <location>
        <position position="232"/>
    </location>
    <ligand>
        <name>Zn(2+)</name>
        <dbReference type="ChEBI" id="CHEBI:29105"/>
    </ligand>
</feature>
<dbReference type="GO" id="GO:0140282">
    <property type="term" value="F:carbon-nitrogen ligase activity on lipid II"/>
    <property type="evidence" value="ECO:0007669"/>
    <property type="project" value="UniProtKB-UniRule"/>
</dbReference>
<dbReference type="Gene3D" id="3.40.1190.10">
    <property type="entry name" value="Mur-like, catalytic domain"/>
    <property type="match status" value="1"/>
</dbReference>
<dbReference type="STRING" id="120956.SAMN05421791_10715"/>
<dbReference type="GO" id="GO:0016881">
    <property type="term" value="F:acid-amino acid ligase activity"/>
    <property type="evidence" value="ECO:0007669"/>
    <property type="project" value="InterPro"/>
</dbReference>
<dbReference type="GO" id="GO:0008360">
    <property type="term" value="P:regulation of cell shape"/>
    <property type="evidence" value="ECO:0007669"/>
    <property type="project" value="UniProtKB-KW"/>
</dbReference>
<proteinExistence type="inferred from homology"/>
<dbReference type="Pfam" id="PF08353">
    <property type="entry name" value="MurT_C"/>
    <property type="match status" value="1"/>
</dbReference>
<dbReference type="UniPathway" id="UPA00219"/>
<dbReference type="OrthoDB" id="9803907at2"/>
<dbReference type="EMBL" id="FNCK01000007">
    <property type="protein sequence ID" value="SDG38088.1"/>
    <property type="molecule type" value="Genomic_DNA"/>
</dbReference>
<dbReference type="SUPFAM" id="SSF53623">
    <property type="entry name" value="MurD-like peptide ligases, catalytic domain"/>
    <property type="match status" value="1"/>
</dbReference>
<comment type="subunit">
    <text evidence="2">Forms a heterodimer with GatD.</text>
</comment>
<dbReference type="InterPro" id="IPR036565">
    <property type="entry name" value="Mur-like_cat_sf"/>
</dbReference>
<name>A0A1G7TS43_9LACT</name>
<evidence type="ECO:0000313" key="6">
    <source>
        <dbReference type="Proteomes" id="UP000199708"/>
    </source>
</evidence>
<dbReference type="InterPro" id="IPR013564">
    <property type="entry name" value="MurT_C"/>
</dbReference>
<evidence type="ECO:0000313" key="5">
    <source>
        <dbReference type="EMBL" id="SDG38088.1"/>
    </source>
</evidence>
<dbReference type="GO" id="GO:0008270">
    <property type="term" value="F:zinc ion binding"/>
    <property type="evidence" value="ECO:0007669"/>
    <property type="project" value="UniProtKB-UniRule"/>
</dbReference>
<evidence type="ECO:0000259" key="3">
    <source>
        <dbReference type="Pfam" id="PF08245"/>
    </source>
</evidence>
<comment type="catalytic activity">
    <reaction evidence="2">
        <text>beta-D-GlcNAc-(1-&gt;4)-Mur2Ac(oyl-L-Ala-gamma-D-Glu-L-Lys-D-Ala-D-Ala)-di-trans,octa-cis-undecaprenyl diphosphate + L-glutamine + ATP + H2O = beta-D-GlcNAc-(1-&gt;4)-Mur2Ac(oyl-L-Ala-D-isoglutaminyl-L-Lys-D-Ala-D-Ala)-di-trans,octa-cis-undecaprenyl diphosphate + L-glutamate + ADP + phosphate + H(+)</text>
        <dbReference type="Rhea" id="RHEA:57928"/>
        <dbReference type="ChEBI" id="CHEBI:15377"/>
        <dbReference type="ChEBI" id="CHEBI:15378"/>
        <dbReference type="ChEBI" id="CHEBI:29985"/>
        <dbReference type="ChEBI" id="CHEBI:30616"/>
        <dbReference type="ChEBI" id="CHEBI:43474"/>
        <dbReference type="ChEBI" id="CHEBI:58359"/>
        <dbReference type="ChEBI" id="CHEBI:60033"/>
        <dbReference type="ChEBI" id="CHEBI:62233"/>
        <dbReference type="ChEBI" id="CHEBI:456216"/>
        <dbReference type="EC" id="6.3.5.13"/>
    </reaction>
</comment>
<dbReference type="HAMAP" id="MF_02214">
    <property type="entry name" value="Lipid_II_synth_MurT"/>
    <property type="match status" value="1"/>
</dbReference>
<comment type="function">
    <text evidence="2">The lipid II isoglutaminyl synthase complex catalyzes the formation of alpha-D-isoglutamine in the cell wall lipid II stem peptide. The MurT subunit catalyzes the ATP-dependent amidation of D-glutamate residue of lipid II, converting it to an isoglutamine residue.</text>
</comment>
<evidence type="ECO:0000256" key="1">
    <source>
        <dbReference type="ARBA" id="ARBA00004752"/>
    </source>
</evidence>
<evidence type="ECO:0000259" key="4">
    <source>
        <dbReference type="Pfam" id="PF08353"/>
    </source>
</evidence>